<protein>
    <submittedName>
        <fullName evidence="8">LPXTG cell wall surface protein</fullName>
    </submittedName>
</protein>
<dbReference type="GO" id="GO:0030674">
    <property type="term" value="F:protein-macromolecule adaptor activity"/>
    <property type="evidence" value="ECO:0007669"/>
    <property type="project" value="TreeGrafter"/>
</dbReference>
<keyword evidence="3 6" id="KW-0732">Signal</keyword>
<evidence type="ECO:0000256" key="1">
    <source>
        <dbReference type="ARBA" id="ARBA00022512"/>
    </source>
</evidence>
<evidence type="ECO:0000256" key="5">
    <source>
        <dbReference type="SAM" id="Coils"/>
    </source>
</evidence>
<dbReference type="GO" id="GO:0043548">
    <property type="term" value="F:phosphatidylinositol 3-kinase binding"/>
    <property type="evidence" value="ECO:0007669"/>
    <property type="project" value="TreeGrafter"/>
</dbReference>
<reference evidence="8 9" key="1">
    <citation type="submission" date="2016-02" db="EMBL/GenBank/DDBJ databases">
        <authorList>
            <consortium name="Pathogen Informatics"/>
        </authorList>
    </citation>
    <scope>NUCLEOTIDE SEQUENCE [LARGE SCALE GENOMIC DNA]</scope>
    <source>
        <strain evidence="8 9">LSS32</strain>
    </source>
</reference>
<dbReference type="PANTHER" id="PTHR12768">
    <property type="entry name" value="BECLIN 1"/>
    <property type="match status" value="1"/>
</dbReference>
<dbReference type="AlphaFoldDB" id="A0A0Z8FGJ2"/>
<name>A0A0Z8FGJ2_STRSU</name>
<feature type="coiled-coil region" evidence="5">
    <location>
        <begin position="203"/>
        <end position="263"/>
    </location>
</feature>
<dbReference type="InterPro" id="IPR027607">
    <property type="entry name" value="Surf_Exclu_SEC10/PgrA"/>
</dbReference>
<gene>
    <name evidence="8" type="ORF">ERS132394_01444</name>
</gene>
<dbReference type="PROSITE" id="PS50847">
    <property type="entry name" value="GRAM_POS_ANCHORING"/>
    <property type="match status" value="1"/>
</dbReference>
<sequence>MNKKTFKTLATGAAITLATVGASTVSADTQYGIVLNRVTGEWQTVNRTTGEIVKSEPNGTYSTYDEANAGLSSWLETQASTVETPVATERPAAETTAVETAKTAAEVQSEVDAQQAVVDVIAQDATNAQADADAANQDVTTAQADVDTATQAVEDAEANAANATPENIAANQADQAANLADQEANATETDQVNAEIASQTQTVADTQTAVDTAQAEKDQADANVIAKEADVKAAEDALSGTGLAEAQATLDQATKDVATATTTVDTATKAVDTAKKADAERDAKIKDAQTDVAVKTDAVDTAKAKLTAAQDAAKRTSDTVTKATDAVAVAKKALESVGKPQNIYEAINAEIADKTGAIYFKDKTADLTAKMAEFKRLIDANQDQEAQDYAEKNLLGAMLKAYIDAPSQEFVKALVGETAFNKTYTLQNGKLVLSKEDYTALNIAFASQLNAFRKISGFEPINKVTEYSVEQGLKAIDAWNEFANRPENADLYGSELRHRGFGEVEKVTSAYNENIYPTGGFRKSSMTFTELNTLFAYNMLGFAFSDAHANWGHYYNLLQGSNIMMGLYQNNVGGAYFTHGFSDKESNDDIVIYSQTTAAVVQAHKEELEKAKADIEAYKTLLKNDLTYIKLMQDAANFDNQLRDKYNRTGSVTDVEYAQRDALSQKVTDYEKEHNIVVPEVDSNIIHSSRVIPSGYGTYTVVETDDSGNLRLAKNYYGNYIIDVLVDQHYQSDLDYVQNKLNKAQALHDTIKDKLVVQSDLATLQANLTQAQANLTAAQTASDSAKAELTKASSDYATALEAKTAAEKTLADATATPLQTQVAENNLRLATIALQNAEARKADAQKAVDNFSADLATKKAALDTAKADLAQAQATATAKAEALDTAKAELVKQQATLDSLNKDKDALLAEKDRLVEEAKALATELKGYLEAPAILANAQATLTEKQAALTEAQAKAETAQEKLETITAKLAAEESKLAELQAEYNKLKDLEDKAKDNVIATLPDGTVIAVPKDAPTAVEKPAVDVDAIKQALDKGQDVTVVDGKVVVASPQAGVTVTPRGITYSRVERAKTLPNTGEQTSLLALAGVAVLSSLGFAVTKRKRRG</sequence>
<feature type="signal peptide" evidence="6">
    <location>
        <begin position="1"/>
        <end position="27"/>
    </location>
</feature>
<evidence type="ECO:0000256" key="4">
    <source>
        <dbReference type="ARBA" id="ARBA00023088"/>
    </source>
</evidence>
<organism evidence="8 9">
    <name type="scientific">Streptococcus suis</name>
    <dbReference type="NCBI Taxonomy" id="1307"/>
    <lineage>
        <taxon>Bacteria</taxon>
        <taxon>Bacillati</taxon>
        <taxon>Bacillota</taxon>
        <taxon>Bacilli</taxon>
        <taxon>Lactobacillales</taxon>
        <taxon>Streptococcaceae</taxon>
        <taxon>Streptococcus</taxon>
    </lineage>
</organism>
<evidence type="ECO:0000313" key="8">
    <source>
        <dbReference type="EMBL" id="CYU80004.1"/>
    </source>
</evidence>
<dbReference type="RefSeq" id="WP_052506754.1">
    <property type="nucleotide sequence ID" value="NZ_CEFF01000034.1"/>
</dbReference>
<evidence type="ECO:0000256" key="2">
    <source>
        <dbReference type="ARBA" id="ARBA00022525"/>
    </source>
</evidence>
<keyword evidence="1" id="KW-0134">Cell wall</keyword>
<feature type="coiled-coil region" evidence="5">
    <location>
        <begin position="761"/>
        <end position="788"/>
    </location>
</feature>
<dbReference type="GO" id="GO:0000407">
    <property type="term" value="C:phagophore assembly site"/>
    <property type="evidence" value="ECO:0007669"/>
    <property type="project" value="TreeGrafter"/>
</dbReference>
<evidence type="ECO:0000313" key="9">
    <source>
        <dbReference type="Proteomes" id="UP000072618"/>
    </source>
</evidence>
<keyword evidence="2" id="KW-0964">Secreted</keyword>
<keyword evidence="4" id="KW-0572">Peptidoglycan-anchor</keyword>
<dbReference type="GO" id="GO:0006995">
    <property type="term" value="P:cellular response to nitrogen starvation"/>
    <property type="evidence" value="ECO:0007669"/>
    <property type="project" value="TreeGrafter"/>
</dbReference>
<dbReference type="GO" id="GO:0045324">
    <property type="term" value="P:late endosome to vacuole transport"/>
    <property type="evidence" value="ECO:0007669"/>
    <property type="project" value="TreeGrafter"/>
</dbReference>
<dbReference type="Pfam" id="PF00746">
    <property type="entry name" value="Gram_pos_anchor"/>
    <property type="match status" value="1"/>
</dbReference>
<dbReference type="GO" id="GO:0034271">
    <property type="term" value="C:phosphatidylinositol 3-kinase complex, class III, type I"/>
    <property type="evidence" value="ECO:0007669"/>
    <property type="project" value="TreeGrafter"/>
</dbReference>
<feature type="domain" description="Gram-positive cocci surface proteins LPxTG" evidence="7">
    <location>
        <begin position="1072"/>
        <end position="1104"/>
    </location>
</feature>
<evidence type="ECO:0000256" key="6">
    <source>
        <dbReference type="SAM" id="SignalP"/>
    </source>
</evidence>
<feature type="coiled-coil region" evidence="5">
    <location>
        <begin position="820"/>
        <end position="997"/>
    </location>
</feature>
<dbReference type="EMBL" id="FIGJ01000016">
    <property type="protein sequence ID" value="CYU80004.1"/>
    <property type="molecule type" value="Genomic_DNA"/>
</dbReference>
<proteinExistence type="predicted"/>
<feature type="chain" id="PRO_5007083399" evidence="6">
    <location>
        <begin position="28"/>
        <end position="1104"/>
    </location>
</feature>
<dbReference type="PANTHER" id="PTHR12768:SF4">
    <property type="entry name" value="BECLIN-1"/>
    <property type="match status" value="1"/>
</dbReference>
<accession>A0A0Z8FGJ2</accession>
<dbReference type="NCBIfam" id="TIGR04320">
    <property type="entry name" value="Surf_Exclu_PgrA"/>
    <property type="match status" value="1"/>
</dbReference>
<evidence type="ECO:0000256" key="3">
    <source>
        <dbReference type="ARBA" id="ARBA00022729"/>
    </source>
</evidence>
<keyword evidence="5" id="KW-0175">Coiled coil</keyword>
<dbReference type="InterPro" id="IPR019931">
    <property type="entry name" value="LPXTG_anchor"/>
</dbReference>
<dbReference type="GO" id="GO:0034272">
    <property type="term" value="C:phosphatidylinositol 3-kinase complex, class III, type II"/>
    <property type="evidence" value="ECO:0007669"/>
    <property type="project" value="TreeGrafter"/>
</dbReference>
<dbReference type="NCBIfam" id="TIGR01167">
    <property type="entry name" value="LPXTG_anchor"/>
    <property type="match status" value="1"/>
</dbReference>
<evidence type="ECO:0000259" key="7">
    <source>
        <dbReference type="PROSITE" id="PS50847"/>
    </source>
</evidence>
<dbReference type="InterPro" id="IPR007243">
    <property type="entry name" value="Atg6/Beclin"/>
</dbReference>
<dbReference type="Proteomes" id="UP000072618">
    <property type="component" value="Unassembled WGS sequence"/>
</dbReference>